<comment type="similarity">
    <text evidence="1">Belongs to the WEB family.</text>
</comment>
<sequence length="387" mass="44728">MVGEIDTTSIEPVRHGVSLFDDKSDPKKFLPTWNKRDYEKEIEDLTKELASYKVQLEAKHVAHIKALLKPEQNQKMIHELSTLLKNSDIERNKYVNECSESRASKDGLESMTKEMADLKLETVKVRDQLSHVLSELKATQRELVDKDTEICMARDSELNALEKAEQLENELKMEKEHKEELLQQVTSAKEEIIELNNNNQSLIDELKMSKERDIETQVEISLLKSKSHLQEYSLAYKNGSYSYVTDQSKDEAEKLNREKEKEKEKDNDSIRISLEEYNYLVKEVAKGSEKGNEIELAFMKRELENASLKISEMRNRAEQAISRAELAENGKAALEDKIRRHREHRLRKKAALTALREESTPKPFTPSTSYGTPSLYQPLSKVLNMKL</sequence>
<evidence type="ECO:0000256" key="1">
    <source>
        <dbReference type="ARBA" id="ARBA00005485"/>
    </source>
</evidence>
<evidence type="ECO:0000313" key="4">
    <source>
        <dbReference type="EMBL" id="KAI5416639.1"/>
    </source>
</evidence>
<accession>A0A9D4X8P8</accession>
<protein>
    <submittedName>
        <fullName evidence="4">Uncharacterized protein</fullName>
    </submittedName>
</protein>
<dbReference type="Gramene" id="Psat4g049000.1">
    <property type="protein sequence ID" value="Psat4g049000.1.cds"/>
    <property type="gene ID" value="Psat4g049000"/>
</dbReference>
<feature type="coiled-coil region" evidence="3">
    <location>
        <begin position="296"/>
        <end position="344"/>
    </location>
</feature>
<dbReference type="GO" id="GO:0009904">
    <property type="term" value="P:chloroplast accumulation movement"/>
    <property type="evidence" value="ECO:0007669"/>
    <property type="project" value="TreeGrafter"/>
</dbReference>
<name>A0A9D4X8P8_PEA</name>
<dbReference type="OrthoDB" id="673185at2759"/>
<keyword evidence="5" id="KW-1185">Reference proteome</keyword>
<dbReference type="EMBL" id="JAMSHJ010000004">
    <property type="protein sequence ID" value="KAI5416639.1"/>
    <property type="molecule type" value="Genomic_DNA"/>
</dbReference>
<comment type="caution">
    <text evidence="4">The sequence shown here is derived from an EMBL/GenBank/DDBJ whole genome shotgun (WGS) entry which is preliminary data.</text>
</comment>
<proteinExistence type="inferred from homology"/>
<dbReference type="GO" id="GO:0009903">
    <property type="term" value="P:chloroplast avoidance movement"/>
    <property type="evidence" value="ECO:0007669"/>
    <property type="project" value="TreeGrafter"/>
</dbReference>
<evidence type="ECO:0000256" key="2">
    <source>
        <dbReference type="ARBA" id="ARBA00023054"/>
    </source>
</evidence>
<evidence type="ECO:0000313" key="5">
    <source>
        <dbReference type="Proteomes" id="UP001058974"/>
    </source>
</evidence>
<dbReference type="Proteomes" id="UP001058974">
    <property type="component" value="Chromosome 4"/>
</dbReference>
<organism evidence="4 5">
    <name type="scientific">Pisum sativum</name>
    <name type="common">Garden pea</name>
    <name type="synonym">Lathyrus oleraceus</name>
    <dbReference type="NCBI Taxonomy" id="3888"/>
    <lineage>
        <taxon>Eukaryota</taxon>
        <taxon>Viridiplantae</taxon>
        <taxon>Streptophyta</taxon>
        <taxon>Embryophyta</taxon>
        <taxon>Tracheophyta</taxon>
        <taxon>Spermatophyta</taxon>
        <taxon>Magnoliopsida</taxon>
        <taxon>eudicotyledons</taxon>
        <taxon>Gunneridae</taxon>
        <taxon>Pentapetalae</taxon>
        <taxon>rosids</taxon>
        <taxon>fabids</taxon>
        <taxon>Fabales</taxon>
        <taxon>Fabaceae</taxon>
        <taxon>Papilionoideae</taxon>
        <taxon>50 kb inversion clade</taxon>
        <taxon>NPAAA clade</taxon>
        <taxon>Hologalegina</taxon>
        <taxon>IRL clade</taxon>
        <taxon>Fabeae</taxon>
        <taxon>Lathyrus</taxon>
    </lineage>
</organism>
<keyword evidence="2 3" id="KW-0175">Coiled coil</keyword>
<dbReference type="PANTHER" id="PTHR32054:SF17">
    <property type="entry name" value="EXPRESSED PROTEIN"/>
    <property type="match status" value="1"/>
</dbReference>
<feature type="coiled-coil region" evidence="3">
    <location>
        <begin position="154"/>
        <end position="212"/>
    </location>
</feature>
<dbReference type="AlphaFoldDB" id="A0A9D4X8P8"/>
<evidence type="ECO:0000256" key="3">
    <source>
        <dbReference type="SAM" id="Coils"/>
    </source>
</evidence>
<dbReference type="GO" id="GO:0005829">
    <property type="term" value="C:cytosol"/>
    <property type="evidence" value="ECO:0007669"/>
    <property type="project" value="TreeGrafter"/>
</dbReference>
<gene>
    <name evidence="4" type="ORF">KIW84_041606</name>
</gene>
<reference evidence="4 5" key="1">
    <citation type="journal article" date="2022" name="Nat. Genet.">
        <title>Improved pea reference genome and pan-genome highlight genomic features and evolutionary characteristics.</title>
        <authorList>
            <person name="Yang T."/>
            <person name="Liu R."/>
            <person name="Luo Y."/>
            <person name="Hu S."/>
            <person name="Wang D."/>
            <person name="Wang C."/>
            <person name="Pandey M.K."/>
            <person name="Ge S."/>
            <person name="Xu Q."/>
            <person name="Li N."/>
            <person name="Li G."/>
            <person name="Huang Y."/>
            <person name="Saxena R.K."/>
            <person name="Ji Y."/>
            <person name="Li M."/>
            <person name="Yan X."/>
            <person name="He Y."/>
            <person name="Liu Y."/>
            <person name="Wang X."/>
            <person name="Xiang C."/>
            <person name="Varshney R.K."/>
            <person name="Ding H."/>
            <person name="Gao S."/>
            <person name="Zong X."/>
        </authorList>
    </citation>
    <scope>NUCLEOTIDE SEQUENCE [LARGE SCALE GENOMIC DNA]</scope>
    <source>
        <strain evidence="4 5">cv. Zhongwan 6</strain>
    </source>
</reference>
<dbReference type="PANTHER" id="PTHR32054">
    <property type="entry name" value="HEAVY CHAIN, PUTATIVE, EXPRESSED-RELATED-RELATED"/>
    <property type="match status" value="1"/>
</dbReference>
<dbReference type="Gramene" id="Psat04G0160600-T1">
    <property type="protein sequence ID" value="KAI5416639.1"/>
    <property type="gene ID" value="KIW84_041606"/>
</dbReference>